<dbReference type="GO" id="GO:0006508">
    <property type="term" value="P:proteolysis"/>
    <property type="evidence" value="ECO:0007669"/>
    <property type="project" value="UniProtKB-KW"/>
</dbReference>
<dbReference type="PANTHER" id="PTHR47053">
    <property type="entry name" value="MUREIN DD-ENDOPEPTIDASE MEPH-RELATED"/>
    <property type="match status" value="1"/>
</dbReference>
<evidence type="ECO:0000256" key="4">
    <source>
        <dbReference type="ARBA" id="ARBA00022807"/>
    </source>
</evidence>
<dbReference type="GO" id="GO:0008234">
    <property type="term" value="F:cysteine-type peptidase activity"/>
    <property type="evidence" value="ECO:0007669"/>
    <property type="project" value="UniProtKB-KW"/>
</dbReference>
<dbReference type="InterPro" id="IPR051202">
    <property type="entry name" value="Peptidase_C40"/>
</dbReference>
<dbReference type="InterPro" id="IPR038765">
    <property type="entry name" value="Papain-like_cys_pep_sf"/>
</dbReference>
<sequence>MAAILASPVVAWSQAEKTQVEQKEHGRPALVSTADLAEYEQLSEERQKLIRIAIEVAKNSPWLPYKYGGSTPEDGGFDCSGAMFFVMGKFGLEPPRTSAAQFLWLQKHERLHTVPESATELSDPSLKELKPGDLLFWSGTYEPTDGRAVNITHVAMYLGTEKTDGRAIMINATDGRSYRGKQANGYGVYDFRLPRKTSRSKFVGYGTPPGISASKAEAEKTQDPEAGSAPSSEDQK</sequence>
<protein>
    <submittedName>
        <fullName evidence="7">C40 family peptidase</fullName>
    </submittedName>
</protein>
<keyword evidence="2" id="KW-0645">Protease</keyword>
<dbReference type="PANTHER" id="PTHR47053:SF1">
    <property type="entry name" value="MUREIN DD-ENDOPEPTIDASE MEPH-RELATED"/>
    <property type="match status" value="1"/>
</dbReference>
<reference evidence="7" key="1">
    <citation type="submission" date="2021-01" db="EMBL/GenBank/DDBJ databases">
        <title>Modified the classification status of verrucomicrobia.</title>
        <authorList>
            <person name="Feng X."/>
        </authorList>
    </citation>
    <scope>NUCLEOTIDE SEQUENCE</scope>
    <source>
        <strain evidence="7">KCTC 22041</strain>
    </source>
</reference>
<keyword evidence="3" id="KW-0378">Hydrolase</keyword>
<feature type="region of interest" description="Disordered" evidence="5">
    <location>
        <begin position="199"/>
        <end position="236"/>
    </location>
</feature>
<dbReference type="RefSeq" id="WP_200269717.1">
    <property type="nucleotide sequence ID" value="NZ_JAENIJ010000011.1"/>
</dbReference>
<dbReference type="Gene3D" id="3.90.1720.10">
    <property type="entry name" value="endopeptidase domain like (from Nostoc punctiforme)"/>
    <property type="match status" value="1"/>
</dbReference>
<evidence type="ECO:0000256" key="5">
    <source>
        <dbReference type="SAM" id="MobiDB-lite"/>
    </source>
</evidence>
<dbReference type="AlphaFoldDB" id="A0A934S792"/>
<keyword evidence="4" id="KW-0788">Thiol protease</keyword>
<evidence type="ECO:0000256" key="3">
    <source>
        <dbReference type="ARBA" id="ARBA00022801"/>
    </source>
</evidence>
<proteinExistence type="inferred from homology"/>
<accession>A0A934S792</accession>
<gene>
    <name evidence="7" type="ORF">JIN85_08785</name>
</gene>
<comment type="caution">
    <text evidence="7">The sequence shown here is derived from an EMBL/GenBank/DDBJ whole genome shotgun (WGS) entry which is preliminary data.</text>
</comment>
<evidence type="ECO:0000256" key="2">
    <source>
        <dbReference type="ARBA" id="ARBA00022670"/>
    </source>
</evidence>
<evidence type="ECO:0000313" key="7">
    <source>
        <dbReference type="EMBL" id="MBK1882509.1"/>
    </source>
</evidence>
<organism evidence="7 8">
    <name type="scientific">Luteolibacter pohnpeiensis</name>
    <dbReference type="NCBI Taxonomy" id="454153"/>
    <lineage>
        <taxon>Bacteria</taxon>
        <taxon>Pseudomonadati</taxon>
        <taxon>Verrucomicrobiota</taxon>
        <taxon>Verrucomicrobiia</taxon>
        <taxon>Verrucomicrobiales</taxon>
        <taxon>Verrucomicrobiaceae</taxon>
        <taxon>Luteolibacter</taxon>
    </lineage>
</organism>
<evidence type="ECO:0000259" key="6">
    <source>
        <dbReference type="PROSITE" id="PS51935"/>
    </source>
</evidence>
<comment type="similarity">
    <text evidence="1">Belongs to the peptidase C40 family.</text>
</comment>
<evidence type="ECO:0000313" key="8">
    <source>
        <dbReference type="Proteomes" id="UP000603141"/>
    </source>
</evidence>
<dbReference type="Pfam" id="PF00877">
    <property type="entry name" value="NLPC_P60"/>
    <property type="match status" value="1"/>
</dbReference>
<dbReference type="SUPFAM" id="SSF54001">
    <property type="entry name" value="Cysteine proteinases"/>
    <property type="match status" value="1"/>
</dbReference>
<dbReference type="EMBL" id="JAENIJ010000011">
    <property type="protein sequence ID" value="MBK1882509.1"/>
    <property type="molecule type" value="Genomic_DNA"/>
</dbReference>
<dbReference type="PROSITE" id="PS51935">
    <property type="entry name" value="NLPC_P60"/>
    <property type="match status" value="1"/>
</dbReference>
<evidence type="ECO:0000256" key="1">
    <source>
        <dbReference type="ARBA" id="ARBA00007074"/>
    </source>
</evidence>
<dbReference type="InterPro" id="IPR000064">
    <property type="entry name" value="NLP_P60_dom"/>
</dbReference>
<feature type="domain" description="NlpC/P60" evidence="6">
    <location>
        <begin position="47"/>
        <end position="198"/>
    </location>
</feature>
<name>A0A934S792_9BACT</name>
<keyword evidence="8" id="KW-1185">Reference proteome</keyword>
<dbReference type="Proteomes" id="UP000603141">
    <property type="component" value="Unassembled WGS sequence"/>
</dbReference>